<evidence type="ECO:0000313" key="10">
    <source>
        <dbReference type="Proteomes" id="UP001058860"/>
    </source>
</evidence>
<evidence type="ECO:0000256" key="2">
    <source>
        <dbReference type="ARBA" id="ARBA00022559"/>
    </source>
</evidence>
<keyword evidence="3" id="KW-0479">Metal-binding</keyword>
<evidence type="ECO:0000259" key="8">
    <source>
        <dbReference type="Pfam" id="PF21105"/>
    </source>
</evidence>
<comment type="cofactor">
    <cofactor evidence="1">
        <name>heme b</name>
        <dbReference type="ChEBI" id="CHEBI:60344"/>
    </cofactor>
</comment>
<dbReference type="InterPro" id="IPR049509">
    <property type="entry name" value="DyP_N"/>
</dbReference>
<dbReference type="GO" id="GO:0004601">
    <property type="term" value="F:peroxidase activity"/>
    <property type="evidence" value="ECO:0007669"/>
    <property type="project" value="UniProtKB-KW"/>
</dbReference>
<dbReference type="NCBIfam" id="TIGR01413">
    <property type="entry name" value="Dyp_perox_fam"/>
    <property type="match status" value="1"/>
</dbReference>
<dbReference type="EMBL" id="CP088295">
    <property type="protein sequence ID" value="UUY05927.1"/>
    <property type="molecule type" value="Genomic_DNA"/>
</dbReference>
<dbReference type="PANTHER" id="PTHR30521:SF5">
    <property type="entry name" value="BLR4509 PROTEIN"/>
    <property type="match status" value="1"/>
</dbReference>
<dbReference type="PROSITE" id="PS51404">
    <property type="entry name" value="DYP_PEROXIDASE"/>
    <property type="match status" value="1"/>
</dbReference>
<sequence length="466" mass="50368">MATAAPEAVRIDLGDVQGDILRAYGNAYERTTYVFVGIDEPGRGREWLHGLVDRVTTAAPWADAGKPAHAMNVAFTAAGLRALGVPDRVLRTFSDEFLQGMAERAGLLGDTGDAAPARWERGFGTGEAHVLVTINALGPTELDAALAELRTEVVRHGLQIVSEQPAQLLPQSREHFGFADGFAQPAVEGVTDDKAVGGGVPLPHGTWRALAPGEFILGYPDEDTRVDPKRRLPNAPAAPLGKSGTYMVWRKLHQDVALFRRTVRDAAQRLDRDELLLRAKIVGRWDDGAPLVTHPDTQPDEFDGRAEGANDFLYERADGDGHRCPLGAHIRRSNPRDALGFEGRLSFRHRIIRRGMPYGDPLPPDALADDGADRGLVFVCFNASISRQFEGIQVQWLNDGNIFGLGHDRDYLLGGTNGGSMVIQGRPPDPPCYLAPQGPFVTTRAGEYLFVPGITALAAIADGVTG</sequence>
<keyword evidence="10" id="KW-1185">Reference proteome</keyword>
<organism evidence="9 10">
    <name type="scientific">Svornostia abyssi</name>
    <dbReference type="NCBI Taxonomy" id="2898438"/>
    <lineage>
        <taxon>Bacteria</taxon>
        <taxon>Bacillati</taxon>
        <taxon>Actinomycetota</taxon>
        <taxon>Thermoleophilia</taxon>
        <taxon>Solirubrobacterales</taxon>
        <taxon>Baekduiaceae</taxon>
        <taxon>Svornostia</taxon>
    </lineage>
</organism>
<dbReference type="InterPro" id="IPR006314">
    <property type="entry name" value="Dyp_peroxidase"/>
</dbReference>
<reference evidence="10" key="1">
    <citation type="submission" date="2021-11" db="EMBL/GenBank/DDBJ databases">
        <title>Cultivation dependent microbiological survey of springs from the worlds oldest radium mine currently devoted to the extraction of radon-saturated water.</title>
        <authorList>
            <person name="Kapinusova G."/>
            <person name="Smrhova T."/>
            <person name="Strejcek M."/>
            <person name="Suman J."/>
            <person name="Jani K."/>
            <person name="Pajer P."/>
            <person name="Uhlik O."/>
        </authorList>
    </citation>
    <scope>NUCLEOTIDE SEQUENCE [LARGE SCALE GENOMIC DNA]</scope>
    <source>
        <strain evidence="10">J379</strain>
    </source>
</reference>
<dbReference type="InterPro" id="IPR048328">
    <property type="entry name" value="Dyp_perox_C"/>
</dbReference>
<dbReference type="PANTHER" id="PTHR30521">
    <property type="entry name" value="DEFERROCHELATASE/PEROXIDASE"/>
    <property type="match status" value="1"/>
</dbReference>
<keyword evidence="2 9" id="KW-0575">Peroxidase</keyword>
<evidence type="ECO:0000259" key="7">
    <source>
        <dbReference type="Pfam" id="PF20628"/>
    </source>
</evidence>
<feature type="domain" description="Dyp-type peroxidase C-terminal" evidence="7">
    <location>
        <begin position="275"/>
        <end position="396"/>
    </location>
</feature>
<evidence type="ECO:0000256" key="3">
    <source>
        <dbReference type="ARBA" id="ARBA00022723"/>
    </source>
</evidence>
<evidence type="ECO:0000256" key="4">
    <source>
        <dbReference type="ARBA" id="ARBA00023002"/>
    </source>
</evidence>
<keyword evidence="4" id="KW-0560">Oxidoreductase</keyword>
<keyword evidence="5" id="KW-0408">Iron</keyword>
<dbReference type="RefSeq" id="WP_353866365.1">
    <property type="nucleotide sequence ID" value="NZ_CP088295.1"/>
</dbReference>
<evidence type="ECO:0000313" key="9">
    <source>
        <dbReference type="EMBL" id="UUY05927.1"/>
    </source>
</evidence>
<dbReference type="Pfam" id="PF21105">
    <property type="entry name" value="DyP_N"/>
    <property type="match status" value="1"/>
</dbReference>
<accession>A0ABY5PMQ3</accession>
<dbReference type="SUPFAM" id="SSF54909">
    <property type="entry name" value="Dimeric alpha+beta barrel"/>
    <property type="match status" value="1"/>
</dbReference>
<dbReference type="Pfam" id="PF20628">
    <property type="entry name" value="Dyp_perox_C"/>
    <property type="match status" value="1"/>
</dbReference>
<dbReference type="Proteomes" id="UP001058860">
    <property type="component" value="Chromosome"/>
</dbReference>
<feature type="domain" description="DyP dimeric alpha+beta barrel" evidence="8">
    <location>
        <begin position="15"/>
        <end position="151"/>
    </location>
</feature>
<evidence type="ECO:0000256" key="1">
    <source>
        <dbReference type="ARBA" id="ARBA00001970"/>
    </source>
</evidence>
<evidence type="ECO:0000256" key="6">
    <source>
        <dbReference type="ARBA" id="ARBA00025737"/>
    </source>
</evidence>
<protein>
    <submittedName>
        <fullName evidence="9">Dyp-type peroxidase</fullName>
    </submittedName>
</protein>
<comment type="similarity">
    <text evidence="6">Belongs to the DyP-type peroxidase family.</text>
</comment>
<gene>
    <name evidence="9" type="ORF">LRS13_10540</name>
</gene>
<dbReference type="InterPro" id="IPR011008">
    <property type="entry name" value="Dimeric_a/b-barrel"/>
</dbReference>
<name>A0ABY5PMQ3_9ACTN</name>
<proteinExistence type="inferred from homology"/>
<evidence type="ECO:0000256" key="5">
    <source>
        <dbReference type="ARBA" id="ARBA00023004"/>
    </source>
</evidence>